<evidence type="ECO:0000256" key="5">
    <source>
        <dbReference type="ARBA" id="ARBA00022727"/>
    </source>
</evidence>
<evidence type="ECO:0000313" key="12">
    <source>
        <dbReference type="EMBL" id="MEE2051339.1"/>
    </source>
</evidence>
<comment type="catalytic activity">
    <reaction evidence="9 10">
        <text>dTMP + ATP = dTDP + ADP</text>
        <dbReference type="Rhea" id="RHEA:13517"/>
        <dbReference type="ChEBI" id="CHEBI:30616"/>
        <dbReference type="ChEBI" id="CHEBI:58369"/>
        <dbReference type="ChEBI" id="CHEBI:63528"/>
        <dbReference type="ChEBI" id="CHEBI:456216"/>
        <dbReference type="EC" id="2.7.4.9"/>
    </reaction>
</comment>
<dbReference type="GO" id="GO:0004798">
    <property type="term" value="F:dTMP kinase activity"/>
    <property type="evidence" value="ECO:0007669"/>
    <property type="project" value="UniProtKB-EC"/>
</dbReference>
<comment type="caution">
    <text evidence="10">Lacks conserved residue(s) required for the propagation of feature annotation.</text>
</comment>
<dbReference type="InterPro" id="IPR039430">
    <property type="entry name" value="Thymidylate_kin-like_dom"/>
</dbReference>
<dbReference type="EC" id="2.7.4.9" evidence="2 10"/>
<evidence type="ECO:0000256" key="8">
    <source>
        <dbReference type="ARBA" id="ARBA00022840"/>
    </source>
</evidence>
<evidence type="ECO:0000256" key="3">
    <source>
        <dbReference type="ARBA" id="ARBA00017144"/>
    </source>
</evidence>
<dbReference type="InterPro" id="IPR027417">
    <property type="entry name" value="P-loop_NTPase"/>
</dbReference>
<dbReference type="EMBL" id="JAUUCC010000027">
    <property type="protein sequence ID" value="MEE2051339.1"/>
    <property type="molecule type" value="Genomic_DNA"/>
</dbReference>
<dbReference type="Pfam" id="PF02223">
    <property type="entry name" value="Thymidylate_kin"/>
    <property type="match status" value="1"/>
</dbReference>
<evidence type="ECO:0000256" key="4">
    <source>
        <dbReference type="ARBA" id="ARBA00022679"/>
    </source>
</evidence>
<dbReference type="PANTHER" id="PTHR10344:SF4">
    <property type="entry name" value="UMP-CMP KINASE 2, MITOCHONDRIAL"/>
    <property type="match status" value="1"/>
</dbReference>
<keyword evidence="6 10" id="KW-0547">Nucleotide-binding</keyword>
<keyword evidence="5 10" id="KW-0545">Nucleotide biosynthesis</keyword>
<evidence type="ECO:0000256" key="6">
    <source>
        <dbReference type="ARBA" id="ARBA00022741"/>
    </source>
</evidence>
<comment type="function">
    <text evidence="10">Phosphorylation of dTMP to form dTDP in both de novo and salvage pathways of dTTP synthesis.</text>
</comment>
<accession>A0ABU7KPW9</accession>
<protein>
    <recommendedName>
        <fullName evidence="3 10">Thymidylate kinase</fullName>
        <ecNumber evidence="2 10">2.7.4.9</ecNumber>
    </recommendedName>
    <alternativeName>
        <fullName evidence="10">dTMP kinase</fullName>
    </alternativeName>
</protein>
<dbReference type="PANTHER" id="PTHR10344">
    <property type="entry name" value="THYMIDYLATE KINASE"/>
    <property type="match status" value="1"/>
</dbReference>
<dbReference type="SUPFAM" id="SSF52540">
    <property type="entry name" value="P-loop containing nucleoside triphosphate hydrolases"/>
    <property type="match status" value="1"/>
</dbReference>
<organism evidence="12 13">
    <name type="scientific">Nocardiopsis tropica</name>
    <dbReference type="NCBI Taxonomy" id="109330"/>
    <lineage>
        <taxon>Bacteria</taxon>
        <taxon>Bacillati</taxon>
        <taxon>Actinomycetota</taxon>
        <taxon>Actinomycetes</taxon>
        <taxon>Streptosporangiales</taxon>
        <taxon>Nocardiopsidaceae</taxon>
        <taxon>Nocardiopsis</taxon>
    </lineage>
</organism>
<reference evidence="12 13" key="1">
    <citation type="submission" date="2023-07" db="EMBL/GenBank/DDBJ databases">
        <authorList>
            <person name="Girao M."/>
            <person name="Carvalho M.F."/>
        </authorList>
    </citation>
    <scope>NUCLEOTIDE SEQUENCE [LARGE SCALE GENOMIC DNA]</scope>
    <source>
        <strain evidence="12 13">66/93</strain>
    </source>
</reference>
<evidence type="ECO:0000256" key="9">
    <source>
        <dbReference type="ARBA" id="ARBA00048743"/>
    </source>
</evidence>
<dbReference type="HAMAP" id="MF_00165">
    <property type="entry name" value="Thymidylate_kinase"/>
    <property type="match status" value="1"/>
</dbReference>
<dbReference type="NCBIfam" id="TIGR00041">
    <property type="entry name" value="DTMP_kinase"/>
    <property type="match status" value="1"/>
</dbReference>
<comment type="caution">
    <text evidence="12">The sequence shown here is derived from an EMBL/GenBank/DDBJ whole genome shotgun (WGS) entry which is preliminary data.</text>
</comment>
<gene>
    <name evidence="10 12" type="primary">tmk</name>
    <name evidence="12" type="ORF">Q8A49_12635</name>
</gene>
<sequence>MKTGLFVAFDGPGGAGKSTTVVALAERLAADGLPVTATAQPSQAAIGQLARTRTHEFSGPTLACLVTADRYHHLHTLIRPALARGELVLCDRYTASSLVLQAGLDEVPESFVRELNRFAEPPDLQVVLTAPGEELRARLAVRGSHGRFEDDPTGVTREIALYERLSAQLTREGLVVEVVDTSPGVEEVVSHLAGLIGALWSQGRAAV</sequence>
<evidence type="ECO:0000256" key="10">
    <source>
        <dbReference type="HAMAP-Rule" id="MF_00165"/>
    </source>
</evidence>
<feature type="domain" description="Thymidylate kinase-like" evidence="11">
    <location>
        <begin position="9"/>
        <end position="190"/>
    </location>
</feature>
<dbReference type="InterPro" id="IPR018094">
    <property type="entry name" value="Thymidylate_kinase"/>
</dbReference>
<dbReference type="Proteomes" id="UP001348641">
    <property type="component" value="Unassembled WGS sequence"/>
</dbReference>
<name>A0ABU7KPW9_9ACTN</name>
<dbReference type="Gene3D" id="3.40.50.300">
    <property type="entry name" value="P-loop containing nucleotide triphosphate hydrolases"/>
    <property type="match status" value="1"/>
</dbReference>
<evidence type="ECO:0000259" key="11">
    <source>
        <dbReference type="Pfam" id="PF02223"/>
    </source>
</evidence>
<comment type="similarity">
    <text evidence="1 10">Belongs to the thymidylate kinase family.</text>
</comment>
<evidence type="ECO:0000256" key="1">
    <source>
        <dbReference type="ARBA" id="ARBA00009776"/>
    </source>
</evidence>
<evidence type="ECO:0000256" key="2">
    <source>
        <dbReference type="ARBA" id="ARBA00012980"/>
    </source>
</evidence>
<keyword evidence="7 10" id="KW-0418">Kinase</keyword>
<dbReference type="RefSeq" id="WP_330158479.1">
    <property type="nucleotide sequence ID" value="NZ_BAAAJA010000008.1"/>
</dbReference>
<keyword evidence="8 10" id="KW-0067">ATP-binding</keyword>
<evidence type="ECO:0000313" key="13">
    <source>
        <dbReference type="Proteomes" id="UP001348641"/>
    </source>
</evidence>
<evidence type="ECO:0000256" key="7">
    <source>
        <dbReference type="ARBA" id="ARBA00022777"/>
    </source>
</evidence>
<keyword evidence="4 10" id="KW-0808">Transferase</keyword>
<dbReference type="CDD" id="cd01672">
    <property type="entry name" value="TMPK"/>
    <property type="match status" value="1"/>
</dbReference>
<proteinExistence type="inferred from homology"/>